<dbReference type="AlphaFoldDB" id="A0A932ZVU0"/>
<sequence>MRQAEAASAGFYESPWGKHPRLQILTVEELLGGKGIDYPPSQQANRTFKRAPKARARAAKPDRLPEL</sequence>
<feature type="compositionally biased region" description="Basic residues" evidence="1">
    <location>
        <begin position="47"/>
        <end position="58"/>
    </location>
</feature>
<protein>
    <submittedName>
        <fullName evidence="2">Uncharacterized protein</fullName>
    </submittedName>
</protein>
<feature type="region of interest" description="Disordered" evidence="1">
    <location>
        <begin position="36"/>
        <end position="67"/>
    </location>
</feature>
<accession>A0A932ZVU0</accession>
<evidence type="ECO:0000256" key="1">
    <source>
        <dbReference type="SAM" id="MobiDB-lite"/>
    </source>
</evidence>
<proteinExistence type="predicted"/>
<dbReference type="Proteomes" id="UP000752292">
    <property type="component" value="Unassembled WGS sequence"/>
</dbReference>
<comment type="caution">
    <text evidence="2">The sequence shown here is derived from an EMBL/GenBank/DDBJ whole genome shotgun (WGS) entry which is preliminary data.</text>
</comment>
<organism evidence="2 3">
    <name type="scientific">Tectimicrobiota bacterium</name>
    <dbReference type="NCBI Taxonomy" id="2528274"/>
    <lineage>
        <taxon>Bacteria</taxon>
        <taxon>Pseudomonadati</taxon>
        <taxon>Nitrospinota/Tectimicrobiota group</taxon>
        <taxon>Candidatus Tectimicrobiota</taxon>
    </lineage>
</organism>
<reference evidence="2" key="1">
    <citation type="submission" date="2020-07" db="EMBL/GenBank/DDBJ databases">
        <title>Huge and variable diversity of episymbiotic CPR bacteria and DPANN archaea in groundwater ecosystems.</title>
        <authorList>
            <person name="He C.Y."/>
            <person name="Keren R."/>
            <person name="Whittaker M."/>
            <person name="Farag I.F."/>
            <person name="Doudna J."/>
            <person name="Cate J.H.D."/>
            <person name="Banfield J.F."/>
        </authorList>
    </citation>
    <scope>NUCLEOTIDE SEQUENCE</scope>
    <source>
        <strain evidence="2">NC_groundwater_1370_Ag_S-0.2um_69_93</strain>
    </source>
</reference>
<evidence type="ECO:0000313" key="3">
    <source>
        <dbReference type="Proteomes" id="UP000752292"/>
    </source>
</evidence>
<evidence type="ECO:0000313" key="2">
    <source>
        <dbReference type="EMBL" id="MBI4252394.1"/>
    </source>
</evidence>
<gene>
    <name evidence="2" type="ORF">HY618_08030</name>
</gene>
<name>A0A932ZVU0_UNCTE</name>
<dbReference type="EMBL" id="JACQRX010000349">
    <property type="protein sequence ID" value="MBI4252394.1"/>
    <property type="molecule type" value="Genomic_DNA"/>
</dbReference>